<organism evidence="2 3">
    <name type="scientific">Candidatus Uhrbacteria bacterium CG10_big_fil_rev_8_21_14_0_10_50_16</name>
    <dbReference type="NCBI Taxonomy" id="1975039"/>
    <lineage>
        <taxon>Bacteria</taxon>
        <taxon>Candidatus Uhriibacteriota</taxon>
    </lineage>
</organism>
<reference evidence="2 3" key="1">
    <citation type="submission" date="2017-09" db="EMBL/GenBank/DDBJ databases">
        <title>Depth-based differentiation of microbial function through sediment-hosted aquifers and enrichment of novel symbionts in the deep terrestrial subsurface.</title>
        <authorList>
            <person name="Probst A.J."/>
            <person name="Ladd B."/>
            <person name="Jarett J.K."/>
            <person name="Geller-Mcgrath D.E."/>
            <person name="Sieber C.M."/>
            <person name="Emerson J.B."/>
            <person name="Anantharaman K."/>
            <person name="Thomas B.C."/>
            <person name="Malmstrom R."/>
            <person name="Stieglmeier M."/>
            <person name="Klingl A."/>
            <person name="Woyke T."/>
            <person name="Ryan C.M."/>
            <person name="Banfield J.F."/>
        </authorList>
    </citation>
    <scope>NUCLEOTIDE SEQUENCE [LARGE SCALE GENOMIC DNA]</scope>
    <source>
        <strain evidence="2">CG10_big_fil_rev_8_21_14_0_10_50_16</strain>
    </source>
</reference>
<evidence type="ECO:0000313" key="2">
    <source>
        <dbReference type="EMBL" id="PIR48043.1"/>
    </source>
</evidence>
<sequence length="177" mass="19151">MTKKKCPLCAEEIIAEAIYCKHCKSDIGTPSQTTVKKGGFNMKGTFVFFGILFFIMIVAVAVSEPGDYSGESTASSSTTTSVDREPTACDIHAFVAGAVIEGYTKYPDEARKPSCTEARLVSTGGDTYQMSGYVIASNALGTEGRLYYTVDLRYKGGSPMMVSNWEVLSEPTITERN</sequence>
<name>A0A2H0RNG6_9BACT</name>
<dbReference type="AlphaFoldDB" id="A0A2H0RNG6"/>
<evidence type="ECO:0000313" key="3">
    <source>
        <dbReference type="Proteomes" id="UP000230084"/>
    </source>
</evidence>
<keyword evidence="1" id="KW-0472">Membrane</keyword>
<keyword evidence="1" id="KW-1133">Transmembrane helix</keyword>
<dbReference type="EMBL" id="PCYM01000001">
    <property type="protein sequence ID" value="PIR48043.1"/>
    <property type="molecule type" value="Genomic_DNA"/>
</dbReference>
<gene>
    <name evidence="2" type="ORF">COV06_01435</name>
</gene>
<feature type="transmembrane region" description="Helical" evidence="1">
    <location>
        <begin position="46"/>
        <end position="63"/>
    </location>
</feature>
<evidence type="ECO:0000256" key="1">
    <source>
        <dbReference type="SAM" id="Phobius"/>
    </source>
</evidence>
<protein>
    <recommendedName>
        <fullName evidence="4">Zinc ribbon domain-containing protein</fullName>
    </recommendedName>
</protein>
<dbReference type="Proteomes" id="UP000230084">
    <property type="component" value="Unassembled WGS sequence"/>
</dbReference>
<comment type="caution">
    <text evidence="2">The sequence shown here is derived from an EMBL/GenBank/DDBJ whole genome shotgun (WGS) entry which is preliminary data.</text>
</comment>
<keyword evidence="1" id="KW-0812">Transmembrane</keyword>
<proteinExistence type="predicted"/>
<accession>A0A2H0RNG6</accession>
<evidence type="ECO:0008006" key="4">
    <source>
        <dbReference type="Google" id="ProtNLM"/>
    </source>
</evidence>